<dbReference type="EMBL" id="BARV01033751">
    <property type="protein sequence ID" value="GAI53541.1"/>
    <property type="molecule type" value="Genomic_DNA"/>
</dbReference>
<sequence length="138" mass="15702">PLKREKGESEKPLVENPLTKITRFLTVPQGIPKDTPEIVDTQCDLSQNAVAEMLLYHRTIANRFAMLDKQGKMSDVITGFANRISLLTWANNRRSRGEAVEFGKHLRIEEHEPIETEHLGQIPLVPVEPKKKKRLGII</sequence>
<organism evidence="1">
    <name type="scientific">marine sediment metagenome</name>
    <dbReference type="NCBI Taxonomy" id="412755"/>
    <lineage>
        <taxon>unclassified sequences</taxon>
        <taxon>metagenomes</taxon>
        <taxon>ecological metagenomes</taxon>
    </lineage>
</organism>
<accession>X1QFF3</accession>
<dbReference type="AlphaFoldDB" id="X1QFF3"/>
<gene>
    <name evidence="1" type="ORF">S06H3_52995</name>
</gene>
<protein>
    <submittedName>
        <fullName evidence="1">Uncharacterized protein</fullName>
    </submittedName>
</protein>
<name>X1QFF3_9ZZZZ</name>
<reference evidence="1" key="1">
    <citation type="journal article" date="2014" name="Front. Microbiol.">
        <title>High frequency of phylogenetically diverse reductive dehalogenase-homologous genes in deep subseafloor sedimentary metagenomes.</title>
        <authorList>
            <person name="Kawai M."/>
            <person name="Futagami T."/>
            <person name="Toyoda A."/>
            <person name="Takaki Y."/>
            <person name="Nishi S."/>
            <person name="Hori S."/>
            <person name="Arai W."/>
            <person name="Tsubouchi T."/>
            <person name="Morono Y."/>
            <person name="Uchiyama I."/>
            <person name="Ito T."/>
            <person name="Fujiyama A."/>
            <person name="Inagaki F."/>
            <person name="Takami H."/>
        </authorList>
    </citation>
    <scope>NUCLEOTIDE SEQUENCE</scope>
    <source>
        <strain evidence="1">Expedition CK06-06</strain>
    </source>
</reference>
<proteinExistence type="predicted"/>
<feature type="non-terminal residue" evidence="1">
    <location>
        <position position="1"/>
    </location>
</feature>
<evidence type="ECO:0000313" key="1">
    <source>
        <dbReference type="EMBL" id="GAI53541.1"/>
    </source>
</evidence>
<comment type="caution">
    <text evidence="1">The sequence shown here is derived from an EMBL/GenBank/DDBJ whole genome shotgun (WGS) entry which is preliminary data.</text>
</comment>